<keyword evidence="3" id="KW-0687">Ribonucleoprotein</keyword>
<keyword evidence="2" id="KW-0689">Ribosomal protein</keyword>
<dbReference type="GO" id="GO:0005840">
    <property type="term" value="C:ribosome"/>
    <property type="evidence" value="ECO:0007669"/>
    <property type="project" value="UniProtKB-KW"/>
</dbReference>
<dbReference type="InterPro" id="IPR036390">
    <property type="entry name" value="WH_DNA-bd_sf"/>
</dbReference>
<name>A0ABD6ENC9_9BILA</name>
<dbReference type="EMBL" id="JBGFUD010007090">
    <property type="protein sequence ID" value="MFH4981378.1"/>
    <property type="molecule type" value="Genomic_DNA"/>
</dbReference>
<dbReference type="Gene3D" id="1.10.10.10">
    <property type="entry name" value="Winged helix-like DNA-binding domain superfamily/Winged helix DNA-binding domain"/>
    <property type="match status" value="1"/>
</dbReference>
<evidence type="ECO:0000256" key="3">
    <source>
        <dbReference type="ARBA" id="ARBA00023274"/>
    </source>
</evidence>
<evidence type="ECO:0000313" key="5">
    <source>
        <dbReference type="EMBL" id="MFH4981378.1"/>
    </source>
</evidence>
<dbReference type="InterPro" id="IPR036388">
    <property type="entry name" value="WH-like_DNA-bd_sf"/>
</dbReference>
<feature type="region of interest" description="Disordered" evidence="4">
    <location>
        <begin position="1"/>
        <end position="22"/>
    </location>
</feature>
<evidence type="ECO:0008006" key="7">
    <source>
        <dbReference type="Google" id="ProtNLM"/>
    </source>
</evidence>
<dbReference type="SMART" id="SM01413">
    <property type="entry name" value="Ribosomal_S19e"/>
    <property type="match status" value="1"/>
</dbReference>
<comment type="similarity">
    <text evidence="1">Belongs to the eukaryotic ribosomal protein eS19 family.</text>
</comment>
<dbReference type="PANTHER" id="PTHR11710">
    <property type="entry name" value="40S RIBOSOMAL PROTEIN S19"/>
    <property type="match status" value="1"/>
</dbReference>
<evidence type="ECO:0000256" key="1">
    <source>
        <dbReference type="ARBA" id="ARBA00010014"/>
    </source>
</evidence>
<comment type="caution">
    <text evidence="5">The sequence shown here is derived from an EMBL/GenBank/DDBJ whole genome shotgun (WGS) entry which is preliminary data.</text>
</comment>
<keyword evidence="6" id="KW-1185">Reference proteome</keyword>
<dbReference type="PANTHER" id="PTHR11710:SF0">
    <property type="entry name" value="40S RIBOSOMAL PROTEIN S19"/>
    <property type="match status" value="1"/>
</dbReference>
<dbReference type="SUPFAM" id="SSF46785">
    <property type="entry name" value="Winged helix' DNA-binding domain"/>
    <property type="match status" value="1"/>
</dbReference>
<evidence type="ECO:0000256" key="2">
    <source>
        <dbReference type="ARBA" id="ARBA00022980"/>
    </source>
</evidence>
<dbReference type="GO" id="GO:1990904">
    <property type="term" value="C:ribonucleoprotein complex"/>
    <property type="evidence" value="ECO:0007669"/>
    <property type="project" value="UniProtKB-KW"/>
</dbReference>
<accession>A0ABD6ENC9</accession>
<evidence type="ECO:0000256" key="4">
    <source>
        <dbReference type="SAM" id="MobiDB-lite"/>
    </source>
</evidence>
<proteinExistence type="inferred from homology"/>
<evidence type="ECO:0000313" key="6">
    <source>
        <dbReference type="Proteomes" id="UP001608902"/>
    </source>
</evidence>
<protein>
    <recommendedName>
        <fullName evidence="7">Ribosomal protein S19</fullName>
    </recommendedName>
</protein>
<reference evidence="5 6" key="1">
    <citation type="submission" date="2024-08" db="EMBL/GenBank/DDBJ databases">
        <title>Gnathostoma spinigerum genome.</title>
        <authorList>
            <person name="Gonzalez-Bertolin B."/>
            <person name="Monzon S."/>
            <person name="Zaballos A."/>
            <person name="Jimenez P."/>
            <person name="Dekumyoy P."/>
            <person name="Varona S."/>
            <person name="Cuesta I."/>
            <person name="Sumanam S."/>
            <person name="Adisakwattana P."/>
            <person name="Gasser R.B."/>
            <person name="Hernandez-Gonzalez A."/>
            <person name="Young N.D."/>
            <person name="Perteguer M.J."/>
        </authorList>
    </citation>
    <scope>NUCLEOTIDE SEQUENCE [LARGE SCALE GENOMIC DNA]</scope>
    <source>
        <strain evidence="5">AL3</strain>
        <tissue evidence="5">Liver</tissue>
    </source>
</reference>
<sequence>MIDPSVDASRTVNGGNKRRGIAPNHLAKASGSIIRKALETLEAIKWVEKHPDGAGRILTKQGRKNLDRISSQLRQNTRVNLEEK</sequence>
<dbReference type="Pfam" id="PF01090">
    <property type="entry name" value="Ribosomal_S19e"/>
    <property type="match status" value="1"/>
</dbReference>
<dbReference type="InterPro" id="IPR001266">
    <property type="entry name" value="Ribosomal_eS19"/>
</dbReference>
<dbReference type="Proteomes" id="UP001608902">
    <property type="component" value="Unassembled WGS sequence"/>
</dbReference>
<gene>
    <name evidence="5" type="ORF">AB6A40_008087</name>
</gene>
<organism evidence="5 6">
    <name type="scientific">Gnathostoma spinigerum</name>
    <dbReference type="NCBI Taxonomy" id="75299"/>
    <lineage>
        <taxon>Eukaryota</taxon>
        <taxon>Metazoa</taxon>
        <taxon>Ecdysozoa</taxon>
        <taxon>Nematoda</taxon>
        <taxon>Chromadorea</taxon>
        <taxon>Rhabditida</taxon>
        <taxon>Spirurina</taxon>
        <taxon>Gnathostomatomorpha</taxon>
        <taxon>Gnathostomatoidea</taxon>
        <taxon>Gnathostomatidae</taxon>
        <taxon>Gnathostoma</taxon>
    </lineage>
</organism>
<dbReference type="AlphaFoldDB" id="A0ABD6ENC9"/>